<reference evidence="1 2" key="1">
    <citation type="journal article" date="2013" name="Genome Announc.">
        <title>Complete Genome of Bacillus pumilus Siphophage Riggi.</title>
        <authorList>
            <person name="Still E.L."/>
            <person name="Riggi C.F."/>
            <person name="Chamakura K.R."/>
            <person name="Kuty Everett G.F."/>
        </authorList>
    </citation>
    <scope>NUCLEOTIDE SEQUENCE [LARGE SCALE GENOMIC DNA]</scope>
</reference>
<keyword evidence="2" id="KW-1185">Reference proteome</keyword>
<proteinExistence type="predicted"/>
<dbReference type="EMBL" id="KF669659">
    <property type="protein sequence ID" value="AGY48222.1"/>
    <property type="molecule type" value="Genomic_DNA"/>
</dbReference>
<name>U5PZY7_9CAUD</name>
<dbReference type="RefSeq" id="YP_008770617.1">
    <property type="nucleotide sequence ID" value="NC_022765.1"/>
</dbReference>
<protein>
    <submittedName>
        <fullName evidence="1">Uncharacterized protein</fullName>
    </submittedName>
</protein>
<dbReference type="Proteomes" id="UP000017652">
    <property type="component" value="Segment"/>
</dbReference>
<sequence>MLYLNTKEFEEMEYLSRLHGDGNDHAGFIKWILHSGEFSGEFPNLNKLHKYDVIGAVLTGEYKKAPTAKELLKDHQNNAQSGQSLVYSLQSFYTDLRKYGLIKEENSND</sequence>
<dbReference type="KEGG" id="vg:17959370"/>
<evidence type="ECO:0000313" key="2">
    <source>
        <dbReference type="Proteomes" id="UP000017652"/>
    </source>
</evidence>
<dbReference type="GeneID" id="17959370"/>
<accession>U5PZY7</accession>
<gene>
    <name evidence="1" type="ORF">Riggi_60</name>
</gene>
<organism evidence="1 2">
    <name type="scientific">Bacillus phage Riggi</name>
    <dbReference type="NCBI Taxonomy" id="2884426"/>
    <lineage>
        <taxon>Viruses</taxon>
        <taxon>Duplodnaviria</taxon>
        <taxon>Heunggongvirae</taxon>
        <taxon>Uroviricota</taxon>
        <taxon>Caudoviricetes</taxon>
        <taxon>Ehrlichviridae</taxon>
        <taxon>Andromedavirus</taxon>
        <taxon>Andromedavirus riggi</taxon>
    </lineage>
</organism>
<evidence type="ECO:0000313" key="1">
    <source>
        <dbReference type="EMBL" id="AGY48222.1"/>
    </source>
</evidence>